<dbReference type="EMBL" id="PKUR01000005">
    <property type="protein sequence ID" value="PLW84838.1"/>
    <property type="molecule type" value="Genomic_DNA"/>
</dbReference>
<evidence type="ECO:0000313" key="1">
    <source>
        <dbReference type="EMBL" id="PLW84838.1"/>
    </source>
</evidence>
<sequence length="93" mass="10509">MAIVDTFTKLIFGEEDRYSHRELRIIQAFRSVDTNVVLDSHRDMGAYLRALGVQEMIRLVARVQQWLANDEPVVPEAGVMNQSGDGALGRQVH</sequence>
<reference evidence="1 2" key="1">
    <citation type="submission" date="2018-01" db="EMBL/GenBank/DDBJ databases">
        <title>The draft genome sequence of Halioglobus japonicus S1-36.</title>
        <authorList>
            <person name="Du Z.-J."/>
            <person name="Shi M.-J."/>
        </authorList>
    </citation>
    <scope>NUCLEOTIDE SEQUENCE [LARGE SCALE GENOMIC DNA]</scope>
    <source>
        <strain evidence="1 2">S1-36</strain>
    </source>
</reference>
<keyword evidence="2" id="KW-1185">Reference proteome</keyword>
<gene>
    <name evidence="1" type="ORF">C0029_17725</name>
</gene>
<evidence type="ECO:0000313" key="2">
    <source>
        <dbReference type="Proteomes" id="UP000235162"/>
    </source>
</evidence>
<dbReference type="AlphaFoldDB" id="A0AAP8MBP3"/>
<proteinExistence type="predicted"/>
<comment type="caution">
    <text evidence="1">The sequence shown here is derived from an EMBL/GenBank/DDBJ whole genome shotgun (WGS) entry which is preliminary data.</text>
</comment>
<organism evidence="1 2">
    <name type="scientific">Halioglobus japonicus</name>
    <dbReference type="NCBI Taxonomy" id="930805"/>
    <lineage>
        <taxon>Bacteria</taxon>
        <taxon>Pseudomonadati</taxon>
        <taxon>Pseudomonadota</taxon>
        <taxon>Gammaproteobacteria</taxon>
        <taxon>Cellvibrionales</taxon>
        <taxon>Halieaceae</taxon>
        <taxon>Halioglobus</taxon>
    </lineage>
</organism>
<protein>
    <submittedName>
        <fullName evidence="1">Uncharacterized protein</fullName>
    </submittedName>
</protein>
<accession>A0AAP8MBP3</accession>
<dbReference type="Proteomes" id="UP000235162">
    <property type="component" value="Unassembled WGS sequence"/>
</dbReference>
<name>A0AAP8MBP3_9GAMM</name>